<evidence type="ECO:0000256" key="1">
    <source>
        <dbReference type="ARBA" id="ARBA00001182"/>
    </source>
</evidence>
<dbReference type="EC" id="5.3.4.1" evidence="3"/>
<evidence type="ECO:0000313" key="10">
    <source>
        <dbReference type="EMBL" id="KAK2074131.1"/>
    </source>
</evidence>
<protein>
    <recommendedName>
        <fullName evidence="3">protein disulfide-isomerase</fullName>
        <ecNumber evidence="3">5.3.4.1</ecNumber>
    </recommendedName>
</protein>
<dbReference type="Pfam" id="PF18108">
    <property type="entry name" value="QSOX_Trx1"/>
    <property type="match status" value="1"/>
</dbReference>
<feature type="region of interest" description="Disordered" evidence="7">
    <location>
        <begin position="440"/>
        <end position="493"/>
    </location>
</feature>
<dbReference type="GO" id="GO:0003756">
    <property type="term" value="F:protein disulfide isomerase activity"/>
    <property type="evidence" value="ECO:0007669"/>
    <property type="project" value="UniProtKB-EC"/>
</dbReference>
<keyword evidence="5" id="KW-0413">Isomerase</keyword>
<keyword evidence="8" id="KW-0732">Signal</keyword>
<dbReference type="GO" id="GO:0015035">
    <property type="term" value="F:protein-disulfide reductase activity"/>
    <property type="evidence" value="ECO:0007669"/>
    <property type="project" value="TreeGrafter"/>
</dbReference>
<evidence type="ECO:0000313" key="11">
    <source>
        <dbReference type="Proteomes" id="UP001217918"/>
    </source>
</evidence>
<dbReference type="AlphaFoldDB" id="A0AAD9MJM8"/>
<evidence type="ECO:0000256" key="8">
    <source>
        <dbReference type="SAM" id="SignalP"/>
    </source>
</evidence>
<dbReference type="Proteomes" id="UP001217918">
    <property type="component" value="Unassembled WGS sequence"/>
</dbReference>
<evidence type="ECO:0000256" key="5">
    <source>
        <dbReference type="ARBA" id="ARBA00023235"/>
    </source>
</evidence>
<organism evidence="10 11">
    <name type="scientific">Phyllachora maydis</name>
    <dbReference type="NCBI Taxonomy" id="1825666"/>
    <lineage>
        <taxon>Eukaryota</taxon>
        <taxon>Fungi</taxon>
        <taxon>Dikarya</taxon>
        <taxon>Ascomycota</taxon>
        <taxon>Pezizomycotina</taxon>
        <taxon>Sordariomycetes</taxon>
        <taxon>Sordariomycetidae</taxon>
        <taxon>Phyllachorales</taxon>
        <taxon>Phyllachoraceae</taxon>
        <taxon>Phyllachora</taxon>
    </lineage>
</organism>
<feature type="signal peptide" evidence="8">
    <location>
        <begin position="1"/>
        <end position="22"/>
    </location>
</feature>
<evidence type="ECO:0000256" key="6">
    <source>
        <dbReference type="ARBA" id="ARBA00023284"/>
    </source>
</evidence>
<dbReference type="Pfam" id="PF24541">
    <property type="entry name" value="Thioredox_PDIA6_C"/>
    <property type="match status" value="1"/>
</dbReference>
<dbReference type="PANTHER" id="PTHR45815:SF3">
    <property type="entry name" value="PROTEIN DISULFIDE-ISOMERASE A6"/>
    <property type="match status" value="1"/>
</dbReference>
<proteinExistence type="predicted"/>
<keyword evidence="6" id="KW-0676">Redox-active center</keyword>
<accession>A0AAD9MJM8</accession>
<name>A0AAD9MJM8_9PEZI</name>
<comment type="catalytic activity">
    <reaction evidence="1">
        <text>Catalyzes the rearrangement of -S-S- bonds in proteins.</text>
        <dbReference type="EC" id="5.3.4.1"/>
    </reaction>
</comment>
<dbReference type="InterPro" id="IPR041269">
    <property type="entry name" value="QSOX_Trx1"/>
</dbReference>
<dbReference type="PROSITE" id="PS51352">
    <property type="entry name" value="THIOREDOXIN_2"/>
    <property type="match status" value="1"/>
</dbReference>
<evidence type="ECO:0000256" key="4">
    <source>
        <dbReference type="ARBA" id="ARBA00023157"/>
    </source>
</evidence>
<dbReference type="CDD" id="cd03002">
    <property type="entry name" value="PDI_a_MPD1_like"/>
    <property type="match status" value="1"/>
</dbReference>
<gene>
    <name evidence="10" type="ORF">P8C59_008361</name>
</gene>
<evidence type="ECO:0000256" key="2">
    <source>
        <dbReference type="ARBA" id="ARBA00004319"/>
    </source>
</evidence>
<evidence type="ECO:0000256" key="3">
    <source>
        <dbReference type="ARBA" id="ARBA00012723"/>
    </source>
</evidence>
<dbReference type="PANTHER" id="PTHR45815">
    <property type="entry name" value="PROTEIN DISULFIDE-ISOMERASE A6"/>
    <property type="match status" value="1"/>
</dbReference>
<dbReference type="InterPro" id="IPR013766">
    <property type="entry name" value="Thioredoxin_domain"/>
</dbReference>
<dbReference type="InterPro" id="IPR036249">
    <property type="entry name" value="Thioredoxin-like_sf"/>
</dbReference>
<dbReference type="InterPro" id="IPR017937">
    <property type="entry name" value="Thioredoxin_CS"/>
</dbReference>
<dbReference type="PRINTS" id="PR00421">
    <property type="entry name" value="THIOREDOXIN"/>
</dbReference>
<keyword evidence="11" id="KW-1185">Reference proteome</keyword>
<sequence>MHHSPIYAAAVALLSLLPGAHAGLYTKTSPVLQVEAKDYDRLIAKSNHTSIVEFYAPWCGHCQNLKPAYEKAAKNLEGLAQVAAVNCDDDANKPFCGTMRVQGFPTLKIVKPRKGGGKPMIEDYQGPRTAKDIVDAVVQRINNHVKRIEDKRIDEFLSTNNESAKAILFTDKITTSALLKSIAIDFLDVVTVGQARDKEKKAVDMFGITKFPTLVLLPGGAADGLVHDGEFKKAAIVEFLSQAGEPNPGSAPAKTKADKKEKTANAAPKSRPSDDETQAPLADESDSVTKEKQLPVMVDTALPLPIINTKEKLIKECLTDKSNTCVLAFVPGSETPQSKEALASLADLAHKYTQGKRLMFPFFEVHKDAENEAATSLLKALDLTGDVEIVAINARRGWWRRFEAADFSHASVEGWVDAIRLSEGIKKKLPEGIVAISVEDKETASEAPASEPASPEAPTTETTTDNEGADPVPEHETAEADEPAQKPVVHEEL</sequence>
<comment type="caution">
    <text evidence="10">The sequence shown here is derived from an EMBL/GenBank/DDBJ whole genome shotgun (WGS) entry which is preliminary data.</text>
</comment>
<evidence type="ECO:0000256" key="7">
    <source>
        <dbReference type="SAM" id="MobiDB-lite"/>
    </source>
</evidence>
<dbReference type="GO" id="GO:0005788">
    <property type="term" value="C:endoplasmic reticulum lumen"/>
    <property type="evidence" value="ECO:0007669"/>
    <property type="project" value="UniProtKB-SubCell"/>
</dbReference>
<dbReference type="Gene3D" id="3.40.30.10">
    <property type="entry name" value="Glutaredoxin"/>
    <property type="match status" value="2"/>
</dbReference>
<dbReference type="GO" id="GO:0034976">
    <property type="term" value="P:response to endoplasmic reticulum stress"/>
    <property type="evidence" value="ECO:0007669"/>
    <property type="project" value="TreeGrafter"/>
</dbReference>
<reference evidence="10" key="1">
    <citation type="journal article" date="2023" name="Mol. Plant Microbe Interact.">
        <title>Elucidating the Obligate Nature and Biological Capacity of an Invasive Fungal Corn Pathogen.</title>
        <authorList>
            <person name="MacCready J.S."/>
            <person name="Roggenkamp E.M."/>
            <person name="Gdanetz K."/>
            <person name="Chilvers M.I."/>
        </authorList>
    </citation>
    <scope>NUCLEOTIDE SEQUENCE</scope>
    <source>
        <strain evidence="10">PM02</strain>
    </source>
</reference>
<feature type="domain" description="Thioredoxin" evidence="9">
    <location>
        <begin position="16"/>
        <end position="142"/>
    </location>
</feature>
<feature type="compositionally biased region" description="Low complexity" evidence="7">
    <location>
        <begin position="445"/>
        <end position="463"/>
    </location>
</feature>
<dbReference type="PROSITE" id="PS00194">
    <property type="entry name" value="THIOREDOXIN_1"/>
    <property type="match status" value="1"/>
</dbReference>
<evidence type="ECO:0000259" key="9">
    <source>
        <dbReference type="PROSITE" id="PS51352"/>
    </source>
</evidence>
<feature type="region of interest" description="Disordered" evidence="7">
    <location>
        <begin position="243"/>
        <end position="292"/>
    </location>
</feature>
<dbReference type="Pfam" id="PF00085">
    <property type="entry name" value="Thioredoxin"/>
    <property type="match status" value="1"/>
</dbReference>
<dbReference type="InterPro" id="IPR057305">
    <property type="entry name" value="Thioredox_PDIA6_C"/>
</dbReference>
<feature type="chain" id="PRO_5041997046" description="protein disulfide-isomerase" evidence="8">
    <location>
        <begin position="23"/>
        <end position="493"/>
    </location>
</feature>
<dbReference type="EMBL" id="JAQQPM010000007">
    <property type="protein sequence ID" value="KAK2074131.1"/>
    <property type="molecule type" value="Genomic_DNA"/>
</dbReference>
<comment type="subcellular location">
    <subcellularLocation>
        <location evidence="2">Endoplasmic reticulum lumen</location>
    </subcellularLocation>
</comment>
<dbReference type="SUPFAM" id="SSF52833">
    <property type="entry name" value="Thioredoxin-like"/>
    <property type="match status" value="2"/>
</dbReference>
<keyword evidence="4" id="KW-1015">Disulfide bond</keyword>